<proteinExistence type="predicted"/>
<evidence type="ECO:0000313" key="2">
    <source>
        <dbReference type="Proteomes" id="UP000219452"/>
    </source>
</evidence>
<dbReference type="AlphaFoldDB" id="A0A286GXF3"/>
<name>A0A286GXF3_9BACT</name>
<reference evidence="2" key="1">
    <citation type="submission" date="2017-09" db="EMBL/GenBank/DDBJ databases">
        <authorList>
            <person name="Varghese N."/>
            <person name="Submissions S."/>
        </authorList>
    </citation>
    <scope>NUCLEOTIDE SEQUENCE [LARGE SCALE GENOMIC DNA]</scope>
    <source>
        <strain evidence="2">DSM 29961</strain>
    </source>
</reference>
<gene>
    <name evidence="1" type="ORF">SAMN06269250_0149</name>
</gene>
<accession>A0A286GXF3</accession>
<keyword evidence="2" id="KW-1185">Reference proteome</keyword>
<evidence type="ECO:0000313" key="1">
    <source>
        <dbReference type="EMBL" id="SOD99759.1"/>
    </source>
</evidence>
<organism evidence="1 2">
    <name type="scientific">Spirosoma fluviale</name>
    <dbReference type="NCBI Taxonomy" id="1597977"/>
    <lineage>
        <taxon>Bacteria</taxon>
        <taxon>Pseudomonadati</taxon>
        <taxon>Bacteroidota</taxon>
        <taxon>Cytophagia</taxon>
        <taxon>Cytophagales</taxon>
        <taxon>Cytophagaceae</taxon>
        <taxon>Spirosoma</taxon>
    </lineage>
</organism>
<sequence>MAYSSIIELIGIRELAEDDPKAFIEAINSFKGQINIAFNAVLTDSNELYSFQAHLFRDYCYIQCNNIDKLLKFLEELRYNLLVEKSFMFRAAIIKGILNLDKNDEDIQIEDEYIKGVVFTYGFGVESSKLYGIIERFKGAGIFIDEDLKNELNEFLVFQNYYITDISTRKYHQYWDVRFNSKDQVFNKLNNVIKKVYESRVISKKLARFYVPFLVNLARNLEYNIEDKNYTKILDDFIKLTVLEKLKDIVGIELVYLTLIERIFSDDDKKSLNKNNNPEVEKKIEDLIIKLSKNNWLLEILRADNKFHSIPQEIINSKTRRKALREFAVKSTVS</sequence>
<dbReference type="RefSeq" id="WP_097132151.1">
    <property type="nucleotide sequence ID" value="NZ_OCNH01000010.1"/>
</dbReference>
<dbReference type="OrthoDB" id="10011039at2"/>
<dbReference type="EMBL" id="OCNH01000010">
    <property type="protein sequence ID" value="SOD99759.1"/>
    <property type="molecule type" value="Genomic_DNA"/>
</dbReference>
<dbReference type="Proteomes" id="UP000219452">
    <property type="component" value="Unassembled WGS sequence"/>
</dbReference>
<protein>
    <submittedName>
        <fullName evidence="1">Uncharacterized protein</fullName>
    </submittedName>
</protein>